<feature type="transmembrane region" description="Helical" evidence="1">
    <location>
        <begin position="76"/>
        <end position="100"/>
    </location>
</feature>
<reference evidence="3" key="1">
    <citation type="submission" date="2015-05" db="EMBL/GenBank/DDBJ databases">
        <authorList>
            <person name="Rovetto F."/>
            <person name="Cocolin L."/>
            <person name="Illeghems K."/>
            <person name="Van Nieuwerburgh F."/>
            <person name="Houf K."/>
        </authorList>
    </citation>
    <scope>NUCLEOTIDE SEQUENCE [LARGE SCALE GENOMIC DNA]</scope>
    <source>
        <strain evidence="3">DU22</strain>
    </source>
</reference>
<gene>
    <name evidence="2" type="ORF">AAX29_01838</name>
</gene>
<evidence type="ECO:0000256" key="1">
    <source>
        <dbReference type="SAM" id="Phobius"/>
    </source>
</evidence>
<dbReference type="EMBL" id="LCUJ01000009">
    <property type="protein sequence ID" value="OCL97685.1"/>
    <property type="molecule type" value="Genomic_DNA"/>
</dbReference>
<comment type="caution">
    <text evidence="2">The sequence shown here is derived from an EMBL/GenBank/DDBJ whole genome shotgun (WGS) entry which is preliminary data.</text>
</comment>
<dbReference type="RefSeq" id="WP_066187420.1">
    <property type="nucleotide sequence ID" value="NZ_LCUJ01000009.1"/>
</dbReference>
<accession>A0A1C0B566</accession>
<keyword evidence="1" id="KW-0812">Transmembrane</keyword>
<dbReference type="Proteomes" id="UP000093281">
    <property type="component" value="Unassembled WGS sequence"/>
</dbReference>
<proteinExistence type="predicted"/>
<protein>
    <recommendedName>
        <fullName evidence="4">Lipoprotein</fullName>
    </recommendedName>
</protein>
<name>A0A1C0B566_9BACT</name>
<keyword evidence="1" id="KW-1133">Transmembrane helix</keyword>
<evidence type="ECO:0008006" key="4">
    <source>
        <dbReference type="Google" id="ProtNLM"/>
    </source>
</evidence>
<sequence>MKKILLIIATIAMLFAFTGCTGKTDVSRQLNLKLSNIENLPLAERIIIEERSLASDKGELDGIPFPRTNFNNGQEWGLNMCTTIIGLPLGIPTFLIASLFPQGKGELDKFVERVDIEQERLDKLTPEELEEEEKALAQRKAARLAAK</sequence>
<dbReference type="PROSITE" id="PS51257">
    <property type="entry name" value="PROKAR_LIPOPROTEIN"/>
    <property type="match status" value="1"/>
</dbReference>
<dbReference type="OrthoDB" id="3238663at2"/>
<keyword evidence="1" id="KW-0472">Membrane</keyword>
<evidence type="ECO:0000313" key="2">
    <source>
        <dbReference type="EMBL" id="OCL97685.1"/>
    </source>
</evidence>
<dbReference type="AlphaFoldDB" id="A0A1C0B566"/>
<organism evidence="2 3">
    <name type="scientific">Aliarcobacter thereius</name>
    <dbReference type="NCBI Taxonomy" id="544718"/>
    <lineage>
        <taxon>Bacteria</taxon>
        <taxon>Pseudomonadati</taxon>
        <taxon>Campylobacterota</taxon>
        <taxon>Epsilonproteobacteria</taxon>
        <taxon>Campylobacterales</taxon>
        <taxon>Arcobacteraceae</taxon>
        <taxon>Aliarcobacter</taxon>
    </lineage>
</organism>
<evidence type="ECO:0000313" key="3">
    <source>
        <dbReference type="Proteomes" id="UP000093281"/>
    </source>
</evidence>